<proteinExistence type="predicted"/>
<evidence type="ECO:0008006" key="3">
    <source>
        <dbReference type="Google" id="ProtNLM"/>
    </source>
</evidence>
<organism evidence="1 2">
    <name type="scientific">Aspergillus transmontanensis</name>
    <dbReference type="NCBI Taxonomy" id="1034304"/>
    <lineage>
        <taxon>Eukaryota</taxon>
        <taxon>Fungi</taxon>
        <taxon>Dikarya</taxon>
        <taxon>Ascomycota</taxon>
        <taxon>Pezizomycotina</taxon>
        <taxon>Eurotiomycetes</taxon>
        <taxon>Eurotiomycetidae</taxon>
        <taxon>Eurotiales</taxon>
        <taxon>Aspergillaceae</taxon>
        <taxon>Aspergillus</taxon>
        <taxon>Aspergillus subgen. Circumdati</taxon>
    </lineage>
</organism>
<gene>
    <name evidence="1" type="ORF">BDV41DRAFT_489407</name>
</gene>
<accession>A0A5N6WA15</accession>
<sequence length="296" mass="33430">MHDWILQPFLPIFRKLAPLDQILKYTLEDCVLAEEFHYMVQVLEENLVPVWLGNSKCKKNHLIGACLPSAAHVDYSMFPVYHPSEVQVPIEANSTSLPAVPSKVFIHRRSKPSFFKIVYAGDAGMTLKELLAYSKIQMAQFDATVRTSRLDGLVQDGGGHVMGLLLSYIDYHGATLECIGGRHPEYSGFRQKWVYQISHTLKRLHAHNIFWGDAKAANVLIDTNADAYLIDFGGGYTKGWVAKETANSIEGDVQGLENINRYLFDCILEVFLSTLMLPVLFVRHKWVPEEVSFKLG</sequence>
<evidence type="ECO:0000313" key="2">
    <source>
        <dbReference type="Proteomes" id="UP000325433"/>
    </source>
</evidence>
<dbReference type="EMBL" id="ML738300">
    <property type="protein sequence ID" value="KAE8317695.1"/>
    <property type="molecule type" value="Genomic_DNA"/>
</dbReference>
<reference evidence="2" key="1">
    <citation type="submission" date="2019-04" db="EMBL/GenBank/DDBJ databases">
        <title>Friends and foes A comparative genomics studyof 23 Aspergillus species from section Flavi.</title>
        <authorList>
            <consortium name="DOE Joint Genome Institute"/>
            <person name="Kjaerbolling I."/>
            <person name="Vesth T."/>
            <person name="Frisvad J.C."/>
            <person name="Nybo J.L."/>
            <person name="Theobald S."/>
            <person name="Kildgaard S."/>
            <person name="Isbrandt T."/>
            <person name="Kuo A."/>
            <person name="Sato A."/>
            <person name="Lyhne E.K."/>
            <person name="Kogle M.E."/>
            <person name="Wiebenga A."/>
            <person name="Kun R.S."/>
            <person name="Lubbers R.J."/>
            <person name="Makela M.R."/>
            <person name="Barry K."/>
            <person name="Chovatia M."/>
            <person name="Clum A."/>
            <person name="Daum C."/>
            <person name="Haridas S."/>
            <person name="He G."/>
            <person name="LaButti K."/>
            <person name="Lipzen A."/>
            <person name="Mondo S."/>
            <person name="Riley R."/>
            <person name="Salamov A."/>
            <person name="Simmons B.A."/>
            <person name="Magnuson J.K."/>
            <person name="Henrissat B."/>
            <person name="Mortensen U.H."/>
            <person name="Larsen T.O."/>
            <person name="Devries R.P."/>
            <person name="Grigoriev I.V."/>
            <person name="Machida M."/>
            <person name="Baker S.E."/>
            <person name="Andersen M.R."/>
        </authorList>
    </citation>
    <scope>NUCLEOTIDE SEQUENCE [LARGE SCALE GENOMIC DNA]</scope>
    <source>
        <strain evidence="2">CBS 130015</strain>
    </source>
</reference>
<dbReference type="InterPro" id="IPR011009">
    <property type="entry name" value="Kinase-like_dom_sf"/>
</dbReference>
<evidence type="ECO:0000313" key="1">
    <source>
        <dbReference type="EMBL" id="KAE8317695.1"/>
    </source>
</evidence>
<dbReference type="Gene3D" id="1.10.510.10">
    <property type="entry name" value="Transferase(Phosphotransferase) domain 1"/>
    <property type="match status" value="1"/>
</dbReference>
<dbReference type="AlphaFoldDB" id="A0A5N6WA15"/>
<protein>
    <recommendedName>
        <fullName evidence="3">Protein kinase domain-containing protein</fullName>
    </recommendedName>
</protein>
<keyword evidence="2" id="KW-1185">Reference proteome</keyword>
<dbReference type="Proteomes" id="UP000325433">
    <property type="component" value="Unassembled WGS sequence"/>
</dbReference>
<dbReference type="SUPFAM" id="SSF56112">
    <property type="entry name" value="Protein kinase-like (PK-like)"/>
    <property type="match status" value="1"/>
</dbReference>
<name>A0A5N6WA15_9EURO</name>